<dbReference type="Pfam" id="PF09648">
    <property type="entry name" value="YycI"/>
    <property type="match status" value="1"/>
</dbReference>
<dbReference type="Proteomes" id="UP000245624">
    <property type="component" value="Unassembled WGS sequence"/>
</dbReference>
<dbReference type="AlphaFoldDB" id="A0A317L5A8"/>
<keyword evidence="1" id="KW-1133">Transmembrane helix</keyword>
<keyword evidence="1" id="KW-0472">Membrane</keyword>
<keyword evidence="1" id="KW-0812">Transmembrane</keyword>
<dbReference type="EMBL" id="QGTD01000004">
    <property type="protein sequence ID" value="PWU70058.1"/>
    <property type="molecule type" value="Genomic_DNA"/>
</dbReference>
<evidence type="ECO:0000313" key="4">
    <source>
        <dbReference type="Proteomes" id="UP000245624"/>
    </source>
</evidence>
<feature type="transmembrane region" description="Helical" evidence="1">
    <location>
        <begin position="16"/>
        <end position="36"/>
    </location>
</feature>
<accession>A0A317L5A8</accession>
<reference evidence="3 4" key="1">
    <citation type="submission" date="2018-05" db="EMBL/GenBank/DDBJ databases">
        <title>Genomic analysis of Gracilibacillus dipsosauri DD1 reveals novel features of a salt-tolerant amylase.</title>
        <authorList>
            <person name="Deutch C.E."/>
            <person name="Yang S."/>
        </authorList>
    </citation>
    <scope>NUCLEOTIDE SEQUENCE [LARGE SCALE GENOMIC DNA]</scope>
    <source>
        <strain evidence="3 4">DD1</strain>
    </source>
</reference>
<keyword evidence="4" id="KW-1185">Reference proteome</keyword>
<organism evidence="3 4">
    <name type="scientific">Gracilibacillus dipsosauri</name>
    <dbReference type="NCBI Taxonomy" id="178340"/>
    <lineage>
        <taxon>Bacteria</taxon>
        <taxon>Bacillati</taxon>
        <taxon>Bacillota</taxon>
        <taxon>Bacilli</taxon>
        <taxon>Bacillales</taxon>
        <taxon>Bacillaceae</taxon>
        <taxon>Gracilibacillus</taxon>
    </lineage>
</organism>
<proteinExistence type="predicted"/>
<dbReference type="InterPro" id="IPR018604">
    <property type="entry name" value="YycI-like"/>
</dbReference>
<dbReference type="GO" id="GO:0016020">
    <property type="term" value="C:membrane"/>
    <property type="evidence" value="ECO:0007669"/>
    <property type="project" value="InterPro"/>
</dbReference>
<dbReference type="OrthoDB" id="2388036at2"/>
<evidence type="ECO:0000259" key="2">
    <source>
        <dbReference type="Pfam" id="PF09648"/>
    </source>
</evidence>
<evidence type="ECO:0000256" key="1">
    <source>
        <dbReference type="SAM" id="Phobius"/>
    </source>
</evidence>
<comment type="caution">
    <text evidence="3">The sequence shown here is derived from an EMBL/GenBank/DDBJ whole genome shotgun (WGS) entry which is preliminary data.</text>
</comment>
<gene>
    <name evidence="3" type="ORF">DLJ74_03820</name>
</gene>
<name>A0A317L5A8_9BACI</name>
<feature type="domain" description="Regulatory protein YycH-like" evidence="2">
    <location>
        <begin position="39"/>
        <end position="258"/>
    </location>
</feature>
<dbReference type="Gene3D" id="2.40.128.690">
    <property type="entry name" value="YycH protein, domain 3-like"/>
    <property type="match status" value="1"/>
</dbReference>
<evidence type="ECO:0000313" key="3">
    <source>
        <dbReference type="EMBL" id="PWU70058.1"/>
    </source>
</evidence>
<sequence>MFKRIKEGIRMQWGQIKTLFILCFLILDIFLLRQYIDNQQEELSYNTEETTQEDYLATNLKGLDNIPEEPTKAATLNAKSKEFTEEEISEIDKLPNQKSVIIDDTMIVSHFDSPEAFDLDTTKESIKENIWNDEQYNLEDYVVDEQTNTYIFFQELDDPIYYNLSGVLMIKVNENGEMTHYVQTILEKTEEQPVEELIMPLTVITKLFNNGNISPGSEITEVDLGYHNLLPLPNGEQVLLPTWEIEVDDNTYFYINAVEGHNSNREAHDFVMEMKNLIGESVGTSAIQPLEEDWGQTEINHFINQVLAELMSTREVEEEDDAL</sequence>
<protein>
    <recommendedName>
        <fullName evidence="2">Regulatory protein YycH-like domain-containing protein</fullName>
    </recommendedName>
</protein>